<evidence type="ECO:0000259" key="7">
    <source>
        <dbReference type="Pfam" id="PF09402"/>
    </source>
</evidence>
<evidence type="ECO:0008006" key="11">
    <source>
        <dbReference type="Google" id="ProtNLM"/>
    </source>
</evidence>
<dbReference type="PANTHER" id="PTHR47808">
    <property type="entry name" value="INNER NUCLEAR MEMBRANE PROTEIN HEH2-RELATED"/>
    <property type="match status" value="1"/>
</dbReference>
<organism evidence="9 10">
    <name type="scientific">Hermanssonia centrifuga</name>
    <dbReference type="NCBI Taxonomy" id="98765"/>
    <lineage>
        <taxon>Eukaryota</taxon>
        <taxon>Fungi</taxon>
        <taxon>Dikarya</taxon>
        <taxon>Basidiomycota</taxon>
        <taxon>Agaricomycotina</taxon>
        <taxon>Agaricomycetes</taxon>
        <taxon>Polyporales</taxon>
        <taxon>Meruliaceae</taxon>
        <taxon>Hermanssonia</taxon>
    </lineage>
</organism>
<dbReference type="InterPro" id="IPR018996">
    <property type="entry name" value="Man1/Src1-like_C"/>
</dbReference>
<keyword evidence="2" id="KW-0812">Transmembrane</keyword>
<feature type="region of interest" description="Disordered" evidence="6">
    <location>
        <begin position="317"/>
        <end position="354"/>
    </location>
</feature>
<evidence type="ECO:0000256" key="6">
    <source>
        <dbReference type="SAM" id="MobiDB-lite"/>
    </source>
</evidence>
<keyword evidence="4" id="KW-0472">Membrane</keyword>
<comment type="subcellular location">
    <subcellularLocation>
        <location evidence="1">Nucleus membrane</location>
    </subcellularLocation>
</comment>
<evidence type="ECO:0000256" key="5">
    <source>
        <dbReference type="ARBA" id="ARBA00023242"/>
    </source>
</evidence>
<dbReference type="Pfam" id="PF12949">
    <property type="entry name" value="HeH"/>
    <property type="match status" value="1"/>
</dbReference>
<dbReference type="AlphaFoldDB" id="A0A2R6NQQ5"/>
<keyword evidence="10" id="KW-1185">Reference proteome</keyword>
<name>A0A2R6NQQ5_9APHY</name>
<reference evidence="9 10" key="1">
    <citation type="submission" date="2018-02" db="EMBL/GenBank/DDBJ databases">
        <title>Genome sequence of the basidiomycete white-rot fungus Phlebia centrifuga.</title>
        <authorList>
            <person name="Granchi Z."/>
            <person name="Peng M."/>
            <person name="de Vries R.P."/>
            <person name="Hilden K."/>
            <person name="Makela M.R."/>
            <person name="Grigoriev I."/>
            <person name="Riley R."/>
        </authorList>
    </citation>
    <scope>NUCLEOTIDE SEQUENCE [LARGE SCALE GENOMIC DNA]</scope>
    <source>
        <strain evidence="9 10">FBCC195</strain>
    </source>
</reference>
<dbReference type="InterPro" id="IPR044780">
    <property type="entry name" value="Heh2/Src1"/>
</dbReference>
<dbReference type="GO" id="GO:0071763">
    <property type="term" value="P:nuclear membrane organization"/>
    <property type="evidence" value="ECO:0007669"/>
    <property type="project" value="TreeGrafter"/>
</dbReference>
<dbReference type="EMBL" id="MLYV02000944">
    <property type="protein sequence ID" value="PSR74932.1"/>
    <property type="molecule type" value="Genomic_DNA"/>
</dbReference>
<evidence type="ECO:0000313" key="9">
    <source>
        <dbReference type="EMBL" id="PSR74932.1"/>
    </source>
</evidence>
<accession>A0A2R6NQQ5</accession>
<comment type="caution">
    <text evidence="9">The sequence shown here is derived from an EMBL/GenBank/DDBJ whole genome shotgun (WGS) entry which is preliminary data.</text>
</comment>
<feature type="region of interest" description="Disordered" evidence="6">
    <location>
        <begin position="67"/>
        <end position="290"/>
    </location>
</feature>
<sequence length="705" mass="76932">MSRALTSAQVIEKGDYLKPDFDPATLTVAQLLGVFGFHNINYPSPYTKGKLVQIFSDEITNKTVKLSKERLHRQNSQASDDGITDGVTGKPINEGRKAPVTRGASRRASRAPSEVVDPAPVKPEPVKRRRSSAEPSLGGPSRRRAAKPMEPVVVEDSEPDEPVVRKVSRNKKNATEAGARARRVSQTVAEEVDSGWEDNNVFQSGAESSPARPSPVRPRTRRPTAIPRASKAMSVPPQFAPPSPTKEEPTKIPRRRAPSVKPPESEFEPVLPPEAMRETKATSSKPKRGQLVAEVVIESEVAQPSARVKDEEVYLDRQAEEDRPTDIGTEWREQSVAEDLQYPDEEKSPASDLEELPEAVSDIAEDEQTVAISQRISEGGKLIRHTEEAPASTPLILRLLLILLAMGSLHTLYDYKTESALIGFCETGTKTNNVLEGLRSRRALVEACNRENRTLLYAPTETDSTDSVHSPLPIQTAVPDGEVAEGTEIVLAESCPPLPLLPIPRPDSCIQCPAHATCTSSTMVCETGYLLRPHPLLSFLSLPHTSTPKNPNAVNTYVLPTHDAGPSETGISQLVHTTLALVLDGVPGLGSVALPPRCVEDPRRKRHIGALGKAVESMLAAERGRRLCAGVGQSEQPGTEAQEAQKWGVEVDDLRESLRRKTSPQLMPAFEDTFNEAIQQLVAWGGVFVGENPEYVNDKYPRQKA</sequence>
<dbReference type="PANTHER" id="PTHR47808:SF2">
    <property type="entry name" value="LEM DOMAIN-CONTAINING PROTEIN 2"/>
    <property type="match status" value="1"/>
</dbReference>
<gene>
    <name evidence="9" type="ORF">PHLCEN_2v9466</name>
</gene>
<evidence type="ECO:0000256" key="4">
    <source>
        <dbReference type="ARBA" id="ARBA00023136"/>
    </source>
</evidence>
<dbReference type="OrthoDB" id="5376590at2759"/>
<keyword evidence="5" id="KW-0539">Nucleus</keyword>
<dbReference type="GO" id="GO:0005783">
    <property type="term" value="C:endoplasmic reticulum"/>
    <property type="evidence" value="ECO:0007669"/>
    <property type="project" value="TreeGrafter"/>
</dbReference>
<dbReference type="GO" id="GO:0034399">
    <property type="term" value="C:nuclear periphery"/>
    <property type="evidence" value="ECO:0007669"/>
    <property type="project" value="TreeGrafter"/>
</dbReference>
<dbReference type="InterPro" id="IPR025856">
    <property type="entry name" value="HeH/LEM_domain"/>
</dbReference>
<evidence type="ECO:0000256" key="3">
    <source>
        <dbReference type="ARBA" id="ARBA00022989"/>
    </source>
</evidence>
<evidence type="ECO:0000259" key="8">
    <source>
        <dbReference type="Pfam" id="PF12949"/>
    </source>
</evidence>
<dbReference type="Proteomes" id="UP000186601">
    <property type="component" value="Unassembled WGS sequence"/>
</dbReference>
<feature type="domain" description="HeH/LEM" evidence="8">
    <location>
        <begin position="23"/>
        <end position="56"/>
    </location>
</feature>
<dbReference type="CDD" id="cd12935">
    <property type="entry name" value="LEM_like"/>
    <property type="match status" value="1"/>
</dbReference>
<dbReference type="STRING" id="98765.A0A2R6NQQ5"/>
<keyword evidence="3" id="KW-1133">Transmembrane helix</keyword>
<evidence type="ECO:0000256" key="2">
    <source>
        <dbReference type="ARBA" id="ARBA00022692"/>
    </source>
</evidence>
<dbReference type="GO" id="GO:0005637">
    <property type="term" value="C:nuclear inner membrane"/>
    <property type="evidence" value="ECO:0007669"/>
    <property type="project" value="InterPro"/>
</dbReference>
<evidence type="ECO:0000313" key="10">
    <source>
        <dbReference type="Proteomes" id="UP000186601"/>
    </source>
</evidence>
<proteinExistence type="predicted"/>
<dbReference type="GO" id="GO:0003682">
    <property type="term" value="F:chromatin binding"/>
    <property type="evidence" value="ECO:0007669"/>
    <property type="project" value="InterPro"/>
</dbReference>
<protein>
    <recommendedName>
        <fullName evidence="11">Sister chromatid separation protein</fullName>
    </recommendedName>
</protein>
<evidence type="ECO:0000256" key="1">
    <source>
        <dbReference type="ARBA" id="ARBA00004126"/>
    </source>
</evidence>
<feature type="compositionally biased region" description="Basic and acidic residues" evidence="6">
    <location>
        <begin position="317"/>
        <end position="335"/>
    </location>
</feature>
<dbReference type="Pfam" id="PF09402">
    <property type="entry name" value="MSC"/>
    <property type="match status" value="1"/>
</dbReference>
<feature type="domain" description="Man1/Src1-like C-terminal" evidence="7">
    <location>
        <begin position="405"/>
        <end position="695"/>
    </location>
</feature>